<reference evidence="2 3" key="1">
    <citation type="journal article" date="2013" name="Genome Announc.">
        <title>Complete Genome Sequence of Burkholderia sp. Strain RPE64, Bacterial Symbiont of the Bean Bug Riptortus pedestris.</title>
        <authorList>
            <person name="Shibata T.F."/>
            <person name="Maeda T."/>
            <person name="Nikoh N."/>
            <person name="Yamaguchi K."/>
            <person name="Oshima K."/>
            <person name="Hattori M."/>
            <person name="Nishiyama T."/>
            <person name="Hasebe M."/>
            <person name="Fukatsu T."/>
            <person name="Kikuchi Y."/>
            <person name="Shigenobu S."/>
        </authorList>
    </citation>
    <scope>NUCLEOTIDE SEQUENCE [LARGE SCALE GENOMIC DNA]</scope>
</reference>
<proteinExistence type="predicted"/>
<dbReference type="KEGG" id="buo:BRPE64_ACDS09490"/>
<dbReference type="Proteomes" id="UP000013966">
    <property type="component" value="Chromosome 1"/>
</dbReference>
<sequence length="93" mass="10074">MPGRVLLVVHRFGGWSFKSVVRSADGRSSFTSRARAIRGRIQARRSASRRGAAGANGRESDVRGHDGTVESGRKGRPVRQAFGSRRGPDAREA</sequence>
<dbReference type="STRING" id="758793.BRPE64_ACDS09490"/>
<feature type="compositionally biased region" description="Basic and acidic residues" evidence="1">
    <location>
        <begin position="58"/>
        <end position="73"/>
    </location>
</feature>
<keyword evidence="3" id="KW-1185">Reference proteome</keyword>
<dbReference type="HOGENOM" id="CLU_2394113_0_0_4"/>
<feature type="region of interest" description="Disordered" evidence="1">
    <location>
        <begin position="40"/>
        <end position="93"/>
    </location>
</feature>
<evidence type="ECO:0000313" key="2">
    <source>
        <dbReference type="EMBL" id="BAN22703.1"/>
    </source>
</evidence>
<protein>
    <submittedName>
        <fullName evidence="2">Uncharacterized protein</fullName>
    </submittedName>
</protein>
<dbReference type="EMBL" id="AP013058">
    <property type="protein sequence ID" value="BAN22703.1"/>
    <property type="molecule type" value="Genomic_DNA"/>
</dbReference>
<name>R4WFZ0_9BURK</name>
<reference evidence="2 3" key="2">
    <citation type="journal article" date="2018" name="Int. J. Syst. Evol. Microbiol.">
        <title>Burkholderia insecticola sp. nov., a gut symbiotic bacterium of the bean bug Riptortus pedestris.</title>
        <authorList>
            <person name="Takeshita K."/>
            <person name="Tamaki H."/>
            <person name="Ohbayashi T."/>
            <person name="Meng X.-Y."/>
            <person name="Sone T."/>
            <person name="Mitani Y."/>
            <person name="Peeters C."/>
            <person name="Kikuchi Y."/>
            <person name="Vandamme P."/>
        </authorList>
    </citation>
    <scope>NUCLEOTIDE SEQUENCE [LARGE SCALE GENOMIC DNA]</scope>
    <source>
        <strain evidence="2">RPE64</strain>
    </source>
</reference>
<evidence type="ECO:0000313" key="3">
    <source>
        <dbReference type="Proteomes" id="UP000013966"/>
    </source>
</evidence>
<accession>R4WFZ0</accession>
<dbReference type="AlphaFoldDB" id="R4WFZ0"/>
<dbReference type="PATRIC" id="fig|758793.3.peg.952"/>
<gene>
    <name evidence="2" type="ORF">BRPE64_ACDS09490</name>
</gene>
<organism evidence="2 3">
    <name type="scientific">Caballeronia insecticola</name>
    <dbReference type="NCBI Taxonomy" id="758793"/>
    <lineage>
        <taxon>Bacteria</taxon>
        <taxon>Pseudomonadati</taxon>
        <taxon>Pseudomonadota</taxon>
        <taxon>Betaproteobacteria</taxon>
        <taxon>Burkholderiales</taxon>
        <taxon>Burkholderiaceae</taxon>
        <taxon>Caballeronia</taxon>
    </lineage>
</organism>
<evidence type="ECO:0000256" key="1">
    <source>
        <dbReference type="SAM" id="MobiDB-lite"/>
    </source>
</evidence>